<evidence type="ECO:0000313" key="2">
    <source>
        <dbReference type="Proteomes" id="UP000249341"/>
    </source>
</evidence>
<gene>
    <name evidence="1" type="ORF">B0I29_1195</name>
</gene>
<dbReference type="Proteomes" id="UP000249341">
    <property type="component" value="Unassembled WGS sequence"/>
</dbReference>
<accession>A0A327Z1P5</accession>
<name>A0A327Z1P5_9ACTN</name>
<evidence type="ECO:0000313" key="1">
    <source>
        <dbReference type="EMBL" id="RAK28668.1"/>
    </source>
</evidence>
<comment type="caution">
    <text evidence="1">The sequence shown here is derived from an EMBL/GenBank/DDBJ whole genome shotgun (WGS) entry which is preliminary data.</text>
</comment>
<keyword evidence="2" id="KW-1185">Reference proteome</keyword>
<reference evidence="1 2" key="1">
    <citation type="submission" date="2018-06" db="EMBL/GenBank/DDBJ databases">
        <title>Genomic Encyclopedia of Type Strains, Phase III (KMG-III): the genomes of soil and plant-associated and newly described type strains.</title>
        <authorList>
            <person name="Whitman W."/>
        </authorList>
    </citation>
    <scope>NUCLEOTIDE SEQUENCE [LARGE SCALE GENOMIC DNA]</scope>
    <source>
        <strain evidence="1 2">CGMCC 4.7090</strain>
    </source>
</reference>
<dbReference type="AlphaFoldDB" id="A0A327Z1P5"/>
<protein>
    <submittedName>
        <fullName evidence="1">Uncharacterized protein</fullName>
    </submittedName>
</protein>
<proteinExistence type="predicted"/>
<organism evidence="1 2">
    <name type="scientific">Actinoplanes lutulentus</name>
    <dbReference type="NCBI Taxonomy" id="1287878"/>
    <lineage>
        <taxon>Bacteria</taxon>
        <taxon>Bacillati</taxon>
        <taxon>Actinomycetota</taxon>
        <taxon>Actinomycetes</taxon>
        <taxon>Micromonosporales</taxon>
        <taxon>Micromonosporaceae</taxon>
        <taxon>Actinoplanes</taxon>
    </lineage>
</organism>
<dbReference type="EMBL" id="QLMJ01000019">
    <property type="protein sequence ID" value="RAK28668.1"/>
    <property type="molecule type" value="Genomic_DNA"/>
</dbReference>
<sequence length="65" mass="7080">MRALVDGGDVEAGLMLVRWFDDPDSNALGWWLIREQIQLLARMGATVESDEYAATQGVTGTHTSG</sequence>